<keyword evidence="3" id="KW-0687">Ribonucleoprotein</keyword>
<sequence length="117" mass="12913">MAARTLLLLAFAALASAFTAPTLHTQMVRSSPQRAADGLASSRPACVRVADVVMAVPKKRQSKMKTRQRKANWFAKAKRQAQLAMSRAKSAGYKPLEDPKFVTMDDDDDDDDDDDKE</sequence>
<proteinExistence type="inferred from homology"/>
<name>A0A7S0PW60_9EUKA</name>
<feature type="region of interest" description="Disordered" evidence="4">
    <location>
        <begin position="85"/>
        <end position="117"/>
    </location>
</feature>
<accession>A0A7S0PW60</accession>
<protein>
    <recommendedName>
        <fullName evidence="7">50S ribosomal protein L32, chloroplastic</fullName>
    </recommendedName>
</protein>
<evidence type="ECO:0000313" key="6">
    <source>
        <dbReference type="EMBL" id="CAD8601395.1"/>
    </source>
</evidence>
<reference evidence="6" key="1">
    <citation type="submission" date="2021-01" db="EMBL/GenBank/DDBJ databases">
        <authorList>
            <person name="Corre E."/>
            <person name="Pelletier E."/>
            <person name="Niang G."/>
            <person name="Scheremetjew M."/>
            <person name="Finn R."/>
            <person name="Kale V."/>
            <person name="Holt S."/>
            <person name="Cochrane G."/>
            <person name="Meng A."/>
            <person name="Brown T."/>
            <person name="Cohen L."/>
        </authorList>
    </citation>
    <scope>NUCLEOTIDE SEQUENCE</scope>
    <source>
        <strain evidence="6">PLY182g</strain>
    </source>
</reference>
<evidence type="ECO:0000256" key="2">
    <source>
        <dbReference type="ARBA" id="ARBA00022980"/>
    </source>
</evidence>
<evidence type="ECO:0008006" key="7">
    <source>
        <dbReference type="Google" id="ProtNLM"/>
    </source>
</evidence>
<evidence type="ECO:0000256" key="3">
    <source>
        <dbReference type="ARBA" id="ARBA00023274"/>
    </source>
</evidence>
<dbReference type="AlphaFoldDB" id="A0A7S0PW60"/>
<dbReference type="GO" id="GO:0003735">
    <property type="term" value="F:structural constituent of ribosome"/>
    <property type="evidence" value="ECO:0007669"/>
    <property type="project" value="InterPro"/>
</dbReference>
<organism evidence="6">
    <name type="scientific">Coccolithus braarudii</name>
    <dbReference type="NCBI Taxonomy" id="221442"/>
    <lineage>
        <taxon>Eukaryota</taxon>
        <taxon>Haptista</taxon>
        <taxon>Haptophyta</taxon>
        <taxon>Prymnesiophyceae</taxon>
        <taxon>Coccolithales</taxon>
        <taxon>Coccolithaceae</taxon>
        <taxon>Coccolithus</taxon>
    </lineage>
</organism>
<feature type="chain" id="PRO_5030873375" description="50S ribosomal protein L32, chloroplastic" evidence="5">
    <location>
        <begin position="18"/>
        <end position="117"/>
    </location>
</feature>
<dbReference type="GO" id="GO:0015934">
    <property type="term" value="C:large ribosomal subunit"/>
    <property type="evidence" value="ECO:0007669"/>
    <property type="project" value="InterPro"/>
</dbReference>
<dbReference type="SUPFAM" id="SSF57829">
    <property type="entry name" value="Zn-binding ribosomal proteins"/>
    <property type="match status" value="1"/>
</dbReference>
<evidence type="ECO:0000256" key="4">
    <source>
        <dbReference type="SAM" id="MobiDB-lite"/>
    </source>
</evidence>
<dbReference type="GO" id="GO:0006412">
    <property type="term" value="P:translation"/>
    <property type="evidence" value="ECO:0007669"/>
    <property type="project" value="InterPro"/>
</dbReference>
<dbReference type="HAMAP" id="MF_00340">
    <property type="entry name" value="Ribosomal_bL32"/>
    <property type="match status" value="1"/>
</dbReference>
<feature type="compositionally biased region" description="Acidic residues" evidence="4">
    <location>
        <begin position="104"/>
        <end position="117"/>
    </location>
</feature>
<dbReference type="InterPro" id="IPR011332">
    <property type="entry name" value="Ribosomal_zn-bd"/>
</dbReference>
<dbReference type="Pfam" id="PF01783">
    <property type="entry name" value="Ribosomal_L32p"/>
    <property type="match status" value="1"/>
</dbReference>
<evidence type="ECO:0000256" key="1">
    <source>
        <dbReference type="ARBA" id="ARBA00008560"/>
    </source>
</evidence>
<dbReference type="InterPro" id="IPR002677">
    <property type="entry name" value="Ribosomal_bL32"/>
</dbReference>
<dbReference type="EMBL" id="HBEY01009778">
    <property type="protein sequence ID" value="CAD8601395.1"/>
    <property type="molecule type" value="Transcribed_RNA"/>
</dbReference>
<keyword evidence="2" id="KW-0689">Ribosomal protein</keyword>
<evidence type="ECO:0000256" key="5">
    <source>
        <dbReference type="SAM" id="SignalP"/>
    </source>
</evidence>
<comment type="similarity">
    <text evidence="1">Belongs to the bacterial ribosomal protein bL32 family.</text>
</comment>
<keyword evidence="5" id="KW-0732">Signal</keyword>
<feature type="signal peptide" evidence="5">
    <location>
        <begin position="1"/>
        <end position="17"/>
    </location>
</feature>
<gene>
    <name evidence="6" type="ORF">CPEL01642_LOCUS4725</name>
</gene>